<dbReference type="CDD" id="cd03349">
    <property type="entry name" value="LbH_XAT"/>
    <property type="match status" value="1"/>
</dbReference>
<dbReference type="PANTHER" id="PTHR43300:SF11">
    <property type="entry name" value="ACETYLTRANSFERASE RV3034C-RELATED"/>
    <property type="match status" value="1"/>
</dbReference>
<organism evidence="2 3">
    <name type="scientific">Bdellovibrio svalbardensis</name>
    <dbReference type="NCBI Taxonomy" id="2972972"/>
    <lineage>
        <taxon>Bacteria</taxon>
        <taxon>Pseudomonadati</taxon>
        <taxon>Bdellovibrionota</taxon>
        <taxon>Bdellovibrionia</taxon>
        <taxon>Bdellovibrionales</taxon>
        <taxon>Pseudobdellovibrionaceae</taxon>
        <taxon>Bdellovibrio</taxon>
    </lineage>
</organism>
<dbReference type="RefSeq" id="WP_277578824.1">
    <property type="nucleotide sequence ID" value="NZ_JANRMI010000004.1"/>
</dbReference>
<keyword evidence="3" id="KW-1185">Reference proteome</keyword>
<proteinExistence type="inferred from homology"/>
<dbReference type="Proteomes" id="UP001152321">
    <property type="component" value="Unassembled WGS sequence"/>
</dbReference>
<dbReference type="InterPro" id="IPR050179">
    <property type="entry name" value="Trans_hexapeptide_repeat"/>
</dbReference>
<dbReference type="PANTHER" id="PTHR43300">
    <property type="entry name" value="ACETYLTRANSFERASE"/>
    <property type="match status" value="1"/>
</dbReference>
<gene>
    <name evidence="2" type="ORF">NWE73_13275</name>
</gene>
<reference evidence="2" key="1">
    <citation type="submission" date="2022-08" db="EMBL/GenBank/DDBJ databases">
        <title>Novel Bdellovibrio Species Isolated from Svalbard: Designation Bdellovibrio svalbardensis.</title>
        <authorList>
            <person name="Mitchell R.J."/>
            <person name="Choi S.Y."/>
        </authorList>
    </citation>
    <scope>NUCLEOTIDE SEQUENCE</scope>
    <source>
        <strain evidence="2">PAP01</strain>
    </source>
</reference>
<protein>
    <submittedName>
        <fullName evidence="2">CatB-related O-acetyltransferase</fullName>
    </submittedName>
</protein>
<dbReference type="Pfam" id="PF00132">
    <property type="entry name" value="Hexapep"/>
    <property type="match status" value="1"/>
</dbReference>
<name>A0ABT6DKE6_9BACT</name>
<evidence type="ECO:0000313" key="2">
    <source>
        <dbReference type="EMBL" id="MDG0817346.1"/>
    </source>
</evidence>
<dbReference type="SUPFAM" id="SSF51161">
    <property type="entry name" value="Trimeric LpxA-like enzymes"/>
    <property type="match status" value="1"/>
</dbReference>
<accession>A0ABT6DKE6</accession>
<dbReference type="Gene3D" id="2.160.10.10">
    <property type="entry name" value="Hexapeptide repeat proteins"/>
    <property type="match status" value="1"/>
</dbReference>
<comment type="caution">
    <text evidence="2">The sequence shown here is derived from an EMBL/GenBank/DDBJ whole genome shotgun (WGS) entry which is preliminary data.</text>
</comment>
<dbReference type="EMBL" id="JANRMI010000004">
    <property type="protein sequence ID" value="MDG0817346.1"/>
    <property type="molecule type" value="Genomic_DNA"/>
</dbReference>
<sequence length="221" mass="24720">MFKTLLKKIYFCYFAITKRFKYPTCILQTNFILPGVKLGRHVIIENRCKVYRNVMIGDYTFINENTRIDPNTKSIGKFCSISHDVKIGMGPHPLAFVSTSPVFYSKARGFVGADLYDEYADKGYTEIGNDVFIACNAVVLAGVKIGHGAVVTASSVVIKDVPPYAVVGGNPAKLIKFRFAEDEIVQLLKSKWWDMDLKTLLKSPEQMTSVRKFIDSGVGLK</sequence>
<evidence type="ECO:0000313" key="3">
    <source>
        <dbReference type="Proteomes" id="UP001152321"/>
    </source>
</evidence>
<dbReference type="InterPro" id="IPR001451">
    <property type="entry name" value="Hexapep"/>
</dbReference>
<comment type="similarity">
    <text evidence="1">Belongs to the transferase hexapeptide repeat family.</text>
</comment>
<evidence type="ECO:0000256" key="1">
    <source>
        <dbReference type="ARBA" id="ARBA00007274"/>
    </source>
</evidence>
<dbReference type="InterPro" id="IPR011004">
    <property type="entry name" value="Trimer_LpxA-like_sf"/>
</dbReference>